<organism evidence="1 2">
    <name type="scientific">Halocaridina rubra</name>
    <name type="common">Hawaiian red shrimp</name>
    <dbReference type="NCBI Taxonomy" id="373956"/>
    <lineage>
        <taxon>Eukaryota</taxon>
        <taxon>Metazoa</taxon>
        <taxon>Ecdysozoa</taxon>
        <taxon>Arthropoda</taxon>
        <taxon>Crustacea</taxon>
        <taxon>Multicrustacea</taxon>
        <taxon>Malacostraca</taxon>
        <taxon>Eumalacostraca</taxon>
        <taxon>Eucarida</taxon>
        <taxon>Decapoda</taxon>
        <taxon>Pleocyemata</taxon>
        <taxon>Caridea</taxon>
        <taxon>Atyoidea</taxon>
        <taxon>Atyidae</taxon>
        <taxon>Halocaridina</taxon>
    </lineage>
</organism>
<sequence>MEEATLTQGSAAVIGGKMGPLKVRASPAMMGGTTTRVSVSTAENPYRRTTTTYLSPWNSTLVDVWPQSQICLNSQPEGYNVDNRAGNGAGLDQMGMVYGNIPFEHCTQVDAGDSNASWRETPQTVDNVTMKECDNLINNLTPELLKEYADFITSSGSNTNNTGGQCVGSGLSSAPVKSPSLDLSEDIKPFHSIRYIQQDPNNMCLTRSNPTDSLSQISISHTAVHNTSQQAPPPTSVETLENIVEDPLLVSNALHPEDMLRSPCQASSPRELPLDGSFNLSVCGSDVGDETSVSALSETLSVKSHGSGGTVTIMRKETQIPQSPQGLSEPLARLLAPLVSPPPSKMSLDPDIQGDDVGLDAALACDLGDDIQVGLITGSGPHSDDEEISDDFNWDKIL</sequence>
<dbReference type="EMBL" id="JAXCGZ010000668">
    <property type="protein sequence ID" value="KAK7085691.1"/>
    <property type="molecule type" value="Genomic_DNA"/>
</dbReference>
<name>A0AAN8XMW8_HALRR</name>
<evidence type="ECO:0000313" key="2">
    <source>
        <dbReference type="Proteomes" id="UP001381693"/>
    </source>
</evidence>
<proteinExistence type="predicted"/>
<gene>
    <name evidence="1" type="ORF">SK128_028566</name>
</gene>
<dbReference type="Proteomes" id="UP001381693">
    <property type="component" value="Unassembled WGS sequence"/>
</dbReference>
<protein>
    <submittedName>
        <fullName evidence="1">Uncharacterized protein</fullName>
    </submittedName>
</protein>
<comment type="caution">
    <text evidence="1">The sequence shown here is derived from an EMBL/GenBank/DDBJ whole genome shotgun (WGS) entry which is preliminary data.</text>
</comment>
<reference evidence="1 2" key="1">
    <citation type="submission" date="2023-11" db="EMBL/GenBank/DDBJ databases">
        <title>Halocaridina rubra genome assembly.</title>
        <authorList>
            <person name="Smith C."/>
        </authorList>
    </citation>
    <scope>NUCLEOTIDE SEQUENCE [LARGE SCALE GENOMIC DNA]</scope>
    <source>
        <strain evidence="1">EP-1</strain>
        <tissue evidence="1">Whole</tissue>
    </source>
</reference>
<keyword evidence="2" id="KW-1185">Reference proteome</keyword>
<evidence type="ECO:0000313" key="1">
    <source>
        <dbReference type="EMBL" id="KAK7085691.1"/>
    </source>
</evidence>
<accession>A0AAN8XMW8</accession>
<dbReference type="AlphaFoldDB" id="A0AAN8XMW8"/>